<gene>
    <name evidence="5" type="ORF">PDIGIT_LOCUS7432</name>
</gene>
<feature type="compositionally biased region" description="Polar residues" evidence="4">
    <location>
        <begin position="39"/>
        <end position="53"/>
    </location>
</feature>
<dbReference type="OrthoDB" id="191139at2759"/>
<dbReference type="PANTHER" id="PTHR24320:SF236">
    <property type="entry name" value="SHORT-CHAIN DEHYDROGENASE-RELATED"/>
    <property type="match status" value="1"/>
</dbReference>
<dbReference type="PRINTS" id="PR00081">
    <property type="entry name" value="GDHRDH"/>
</dbReference>
<feature type="region of interest" description="Disordered" evidence="4">
    <location>
        <begin position="1"/>
        <end position="84"/>
    </location>
</feature>
<dbReference type="Proteomes" id="UP001152607">
    <property type="component" value="Unassembled WGS sequence"/>
</dbReference>
<evidence type="ECO:0008006" key="7">
    <source>
        <dbReference type="Google" id="ProtNLM"/>
    </source>
</evidence>
<proteinExistence type="inferred from homology"/>
<sequence length="461" mass="50577">MKRPSNPNPTEHHPSIHPSIHIYPRTPSLPPQPPKEISIASSYLTLPQNPHTPNNRKKSAPPPSSLSSRKISKSTHKKINRNFKLARREERKMGAALSQSFFLPSPPLTASTCPDQTGRVWIVTGGYSGIGLELCRIVYARNATVYIAGRSRTAAATAIREIERSAADSQGKLWFLEMDYMDMGSVRGGVDEFLGREERLDVLVNNAGIMLKSHPTLPIHNTHLLTNILAPTLLTKLLTPLLTSTAASSPTASVRVLWAGSIAVHVSAPRPGGMKIDGSGRPTHDEENGEDGLLSYGASKVGNVFLSRKFAERGKKKDGGVVHVCFNPGNLSSGLQRYWGGGICGSWYVLSFDYLSLSLSSLLEEINDALGGWSGRFKRSEKSRCRKFFFFPARYGAYTELFAALSPEITPAKSGAYIYPWGRFGDLPADVEDAIKSEEEGGTGVADRFVEWCEREVDKYL</sequence>
<evidence type="ECO:0000313" key="6">
    <source>
        <dbReference type="Proteomes" id="UP001152607"/>
    </source>
</evidence>
<evidence type="ECO:0000256" key="4">
    <source>
        <dbReference type="SAM" id="MobiDB-lite"/>
    </source>
</evidence>
<dbReference type="InterPro" id="IPR002347">
    <property type="entry name" value="SDR_fam"/>
</dbReference>
<evidence type="ECO:0000313" key="5">
    <source>
        <dbReference type="EMBL" id="CAI6334375.1"/>
    </source>
</evidence>
<keyword evidence="2" id="KW-0521">NADP</keyword>
<dbReference type="Pfam" id="PF00106">
    <property type="entry name" value="adh_short"/>
    <property type="match status" value="1"/>
</dbReference>
<dbReference type="GO" id="GO:0016491">
    <property type="term" value="F:oxidoreductase activity"/>
    <property type="evidence" value="ECO:0007669"/>
    <property type="project" value="UniProtKB-KW"/>
</dbReference>
<keyword evidence="6" id="KW-1185">Reference proteome</keyword>
<reference evidence="5" key="1">
    <citation type="submission" date="2023-01" db="EMBL/GenBank/DDBJ databases">
        <authorList>
            <person name="Van Ghelder C."/>
            <person name="Rancurel C."/>
        </authorList>
    </citation>
    <scope>NUCLEOTIDE SEQUENCE</scope>
    <source>
        <strain evidence="5">CNCM I-4278</strain>
    </source>
</reference>
<evidence type="ECO:0000256" key="1">
    <source>
        <dbReference type="ARBA" id="ARBA00006484"/>
    </source>
</evidence>
<dbReference type="SUPFAM" id="SSF51735">
    <property type="entry name" value="NAD(P)-binding Rossmann-fold domains"/>
    <property type="match status" value="1"/>
</dbReference>
<dbReference type="Gene3D" id="3.40.50.720">
    <property type="entry name" value="NAD(P)-binding Rossmann-like Domain"/>
    <property type="match status" value="1"/>
</dbReference>
<dbReference type="PANTHER" id="PTHR24320">
    <property type="entry name" value="RETINOL DEHYDROGENASE"/>
    <property type="match status" value="1"/>
</dbReference>
<keyword evidence="3" id="KW-0560">Oxidoreductase</keyword>
<comment type="caution">
    <text evidence="5">The sequence shown here is derived from an EMBL/GenBank/DDBJ whole genome shotgun (WGS) entry which is preliminary data.</text>
</comment>
<evidence type="ECO:0000256" key="3">
    <source>
        <dbReference type="ARBA" id="ARBA00023002"/>
    </source>
</evidence>
<evidence type="ECO:0000256" key="2">
    <source>
        <dbReference type="ARBA" id="ARBA00022857"/>
    </source>
</evidence>
<accession>A0A9W4UE93</accession>
<name>A0A9W4UE93_9PLEO</name>
<dbReference type="InterPro" id="IPR036291">
    <property type="entry name" value="NAD(P)-bd_dom_sf"/>
</dbReference>
<dbReference type="AlphaFoldDB" id="A0A9W4UE93"/>
<protein>
    <recommendedName>
        <fullName evidence="7">NAD(P)-binding protein</fullName>
    </recommendedName>
</protein>
<organism evidence="5 6">
    <name type="scientific">Periconia digitata</name>
    <dbReference type="NCBI Taxonomy" id="1303443"/>
    <lineage>
        <taxon>Eukaryota</taxon>
        <taxon>Fungi</taxon>
        <taxon>Dikarya</taxon>
        <taxon>Ascomycota</taxon>
        <taxon>Pezizomycotina</taxon>
        <taxon>Dothideomycetes</taxon>
        <taxon>Pleosporomycetidae</taxon>
        <taxon>Pleosporales</taxon>
        <taxon>Massarineae</taxon>
        <taxon>Periconiaceae</taxon>
        <taxon>Periconia</taxon>
    </lineage>
</organism>
<feature type="compositionally biased region" description="Basic residues" evidence="4">
    <location>
        <begin position="70"/>
        <end position="84"/>
    </location>
</feature>
<comment type="similarity">
    <text evidence="1">Belongs to the short-chain dehydrogenases/reductases (SDR) family.</text>
</comment>
<dbReference type="EMBL" id="CAOQHR010000005">
    <property type="protein sequence ID" value="CAI6334375.1"/>
    <property type="molecule type" value="Genomic_DNA"/>
</dbReference>